<evidence type="ECO:0000256" key="2">
    <source>
        <dbReference type="ARBA" id="ARBA00038334"/>
    </source>
</evidence>
<keyword evidence="4" id="KW-0808">Transferase</keyword>
<keyword evidence="4" id="KW-0012">Acyltransferase</keyword>
<dbReference type="Gene3D" id="3.40.50.1820">
    <property type="entry name" value="alpha/beta hydrolase"/>
    <property type="match status" value="1"/>
</dbReference>
<dbReference type="Proteomes" id="UP000053958">
    <property type="component" value="Unassembled WGS sequence"/>
</dbReference>
<proteinExistence type="inferred from homology"/>
<reference evidence="4 5" key="1">
    <citation type="submission" date="2015-04" db="EMBL/GenBank/DDBJ databases">
        <authorList>
            <person name="Heijne W.H."/>
            <person name="Fedorova N.D."/>
            <person name="Nierman W.C."/>
            <person name="Vollebregt A.W."/>
            <person name="Zhao Z."/>
            <person name="Wu L."/>
            <person name="Kumar M."/>
            <person name="Stam H."/>
            <person name="van den Berg M.A."/>
            <person name="Pel H.J."/>
        </authorList>
    </citation>
    <scope>NUCLEOTIDE SEQUENCE [LARGE SCALE GENOMIC DNA]</scope>
    <source>
        <strain evidence="4 5">CBS 393.64</strain>
    </source>
</reference>
<comment type="caution">
    <text evidence="4">The sequence shown here is derived from an EMBL/GenBank/DDBJ whole genome shotgun (WGS) entry which is preliminary data.</text>
</comment>
<evidence type="ECO:0000313" key="4">
    <source>
        <dbReference type="EMBL" id="KKA25686.1"/>
    </source>
</evidence>
<gene>
    <name evidence="4" type="ORF">T310_0242</name>
</gene>
<dbReference type="EMBL" id="LASV01000014">
    <property type="protein sequence ID" value="KKA25686.1"/>
    <property type="molecule type" value="Genomic_DNA"/>
</dbReference>
<evidence type="ECO:0000313" key="5">
    <source>
        <dbReference type="Proteomes" id="UP000053958"/>
    </source>
</evidence>
<keyword evidence="5" id="KW-1185">Reference proteome</keyword>
<dbReference type="RefSeq" id="XP_013332298.1">
    <property type="nucleotide sequence ID" value="XM_013476844.1"/>
</dbReference>
<dbReference type="SUPFAM" id="SSF53474">
    <property type="entry name" value="alpha/beta-Hydrolases"/>
    <property type="match status" value="1"/>
</dbReference>
<dbReference type="STRING" id="1408163.A0A0F4Z6H8"/>
<dbReference type="Pfam" id="PF00561">
    <property type="entry name" value="Abhydrolase_1"/>
    <property type="match status" value="1"/>
</dbReference>
<dbReference type="PANTHER" id="PTHR43329">
    <property type="entry name" value="EPOXIDE HYDROLASE"/>
    <property type="match status" value="1"/>
</dbReference>
<dbReference type="PRINTS" id="PR00412">
    <property type="entry name" value="EPOXHYDRLASE"/>
</dbReference>
<evidence type="ECO:0000256" key="1">
    <source>
        <dbReference type="ARBA" id="ARBA00022801"/>
    </source>
</evidence>
<protein>
    <submittedName>
        <fullName evidence="4">Hydrolase or acyltransferase of alpha/beta superfamily</fullName>
    </submittedName>
</protein>
<accession>A0A0F4Z6H8</accession>
<dbReference type="GeneID" id="25312297"/>
<dbReference type="OrthoDB" id="408373at2759"/>
<dbReference type="InterPro" id="IPR000073">
    <property type="entry name" value="AB_hydrolase_1"/>
</dbReference>
<dbReference type="InterPro" id="IPR029058">
    <property type="entry name" value="AB_hydrolase_fold"/>
</dbReference>
<name>A0A0F4Z6H8_RASE3</name>
<keyword evidence="1 4" id="KW-0378">Hydrolase</keyword>
<dbReference type="GO" id="GO:0016746">
    <property type="term" value="F:acyltransferase activity"/>
    <property type="evidence" value="ECO:0007669"/>
    <property type="project" value="UniProtKB-KW"/>
</dbReference>
<dbReference type="PRINTS" id="PR00111">
    <property type="entry name" value="ABHYDROLASE"/>
</dbReference>
<comment type="similarity">
    <text evidence="2">Belongs to the AB hydrolase superfamily. Epoxide hydrolase family.</text>
</comment>
<feature type="domain" description="AB hydrolase-1" evidence="3">
    <location>
        <begin position="23"/>
        <end position="129"/>
    </location>
</feature>
<organism evidence="4 5">
    <name type="scientific">Rasamsonia emersonii (strain ATCC 16479 / CBS 393.64 / IMI 116815)</name>
    <dbReference type="NCBI Taxonomy" id="1408163"/>
    <lineage>
        <taxon>Eukaryota</taxon>
        <taxon>Fungi</taxon>
        <taxon>Dikarya</taxon>
        <taxon>Ascomycota</taxon>
        <taxon>Pezizomycotina</taxon>
        <taxon>Eurotiomycetes</taxon>
        <taxon>Eurotiomycetidae</taxon>
        <taxon>Eurotiales</taxon>
        <taxon>Trichocomaceae</taxon>
        <taxon>Rasamsonia</taxon>
    </lineage>
</organism>
<dbReference type="GO" id="GO:0016787">
    <property type="term" value="F:hydrolase activity"/>
    <property type="evidence" value="ECO:0007669"/>
    <property type="project" value="UniProtKB-KW"/>
</dbReference>
<dbReference type="InterPro" id="IPR000639">
    <property type="entry name" value="Epox_hydrolase-like"/>
</dbReference>
<sequence>MGIKILDHKGHPVEHRRRRLSTGIPKTSYHWRKVIPFLTPSFTVVVPDMRGIGDSDHPANGYDMATVADDLAELMTTLGHETFHACGEDWGGAALYQLAVRHPSRVKSLIFQEMMLPGFGLEDWAKFDPNRPGPHLWQVGFYAVPDVPELLLRGREPEYFSWFIKNEAADPASIDDDAVDEYVRTYSQPGALRSMCSFFRARATIQQNHEAAARTKLTVPVLAIGAESFIGREVKRQMERVAQNVQYAEFDYGHQLAEECPEMLSQRYLSFLNQIK</sequence>
<evidence type="ECO:0000259" key="3">
    <source>
        <dbReference type="Pfam" id="PF00561"/>
    </source>
</evidence>
<dbReference type="AlphaFoldDB" id="A0A0F4Z6H8"/>